<dbReference type="GO" id="GO:0046655">
    <property type="term" value="P:folic acid metabolic process"/>
    <property type="evidence" value="ECO:0007669"/>
    <property type="project" value="TreeGrafter"/>
</dbReference>
<dbReference type="Proteomes" id="UP000824179">
    <property type="component" value="Unassembled WGS sequence"/>
</dbReference>
<name>A0A9D1AH78_9FIRM</name>
<evidence type="ECO:0000259" key="7">
    <source>
        <dbReference type="PROSITE" id="PS51330"/>
    </source>
</evidence>
<evidence type="ECO:0000256" key="5">
    <source>
        <dbReference type="ARBA" id="ARBA00022857"/>
    </source>
</evidence>
<dbReference type="PRINTS" id="PR00070">
    <property type="entry name" value="DHFR"/>
</dbReference>
<accession>A0A9D1AH78</accession>
<dbReference type="GO" id="GO:0050661">
    <property type="term" value="F:NADP binding"/>
    <property type="evidence" value="ECO:0007669"/>
    <property type="project" value="InterPro"/>
</dbReference>
<dbReference type="CDD" id="cd00209">
    <property type="entry name" value="DHFR"/>
    <property type="match status" value="1"/>
</dbReference>
<evidence type="ECO:0000256" key="4">
    <source>
        <dbReference type="ARBA" id="ARBA00022563"/>
    </source>
</evidence>
<feature type="domain" description="DHFR" evidence="7">
    <location>
        <begin position="1"/>
        <end position="160"/>
    </location>
</feature>
<dbReference type="GO" id="GO:0006730">
    <property type="term" value="P:one-carbon metabolic process"/>
    <property type="evidence" value="ECO:0007669"/>
    <property type="project" value="UniProtKB-KW"/>
</dbReference>
<keyword evidence="5" id="KW-0521">NADP</keyword>
<comment type="similarity">
    <text evidence="2">Belongs to the dihydrofolate reductase family.</text>
</comment>
<gene>
    <name evidence="8" type="ORF">IAB90_06430</name>
</gene>
<dbReference type="SUPFAM" id="SSF53597">
    <property type="entry name" value="Dihydrofolate reductase-like"/>
    <property type="match status" value="1"/>
</dbReference>
<dbReference type="GO" id="GO:0004146">
    <property type="term" value="F:dihydrofolate reductase activity"/>
    <property type="evidence" value="ECO:0007669"/>
    <property type="project" value="UniProtKB-EC"/>
</dbReference>
<reference evidence="8" key="2">
    <citation type="journal article" date="2021" name="PeerJ">
        <title>Extensive microbial diversity within the chicken gut microbiome revealed by metagenomics and culture.</title>
        <authorList>
            <person name="Gilroy R."/>
            <person name="Ravi A."/>
            <person name="Getino M."/>
            <person name="Pursley I."/>
            <person name="Horton D.L."/>
            <person name="Alikhan N.F."/>
            <person name="Baker D."/>
            <person name="Gharbi K."/>
            <person name="Hall N."/>
            <person name="Watson M."/>
            <person name="Adriaenssens E.M."/>
            <person name="Foster-Nyarko E."/>
            <person name="Jarju S."/>
            <person name="Secka A."/>
            <person name="Antonio M."/>
            <person name="Oren A."/>
            <person name="Chaudhuri R.R."/>
            <person name="La Ragione R."/>
            <person name="Hildebrand F."/>
            <person name="Pallen M.J."/>
        </authorList>
    </citation>
    <scope>NUCLEOTIDE SEQUENCE</scope>
    <source>
        <strain evidence="8">ChiW25-3613</strain>
    </source>
</reference>
<dbReference type="Gene3D" id="3.40.430.10">
    <property type="entry name" value="Dihydrofolate Reductase, subunit A"/>
    <property type="match status" value="1"/>
</dbReference>
<organism evidence="8 9">
    <name type="scientific">Candidatus Coproplasma stercoripullorum</name>
    <dbReference type="NCBI Taxonomy" id="2840751"/>
    <lineage>
        <taxon>Bacteria</taxon>
        <taxon>Bacillati</taxon>
        <taxon>Bacillota</taxon>
        <taxon>Clostridia</taxon>
        <taxon>Eubacteriales</taxon>
        <taxon>Candidatus Coproplasma</taxon>
    </lineage>
</organism>
<keyword evidence="6" id="KW-0560">Oxidoreductase</keyword>
<evidence type="ECO:0000256" key="6">
    <source>
        <dbReference type="ARBA" id="ARBA00023002"/>
    </source>
</evidence>
<evidence type="ECO:0000256" key="3">
    <source>
        <dbReference type="ARBA" id="ARBA00012856"/>
    </source>
</evidence>
<reference evidence="8" key="1">
    <citation type="submission" date="2020-10" db="EMBL/GenBank/DDBJ databases">
        <authorList>
            <person name="Gilroy R."/>
        </authorList>
    </citation>
    <scope>NUCLEOTIDE SEQUENCE</scope>
    <source>
        <strain evidence="8">ChiW25-3613</strain>
    </source>
</reference>
<protein>
    <recommendedName>
        <fullName evidence="3">dihydrofolate reductase</fullName>
        <ecNumber evidence="3">1.5.1.3</ecNumber>
    </recommendedName>
</protein>
<evidence type="ECO:0000313" key="9">
    <source>
        <dbReference type="Proteomes" id="UP000824179"/>
    </source>
</evidence>
<dbReference type="EC" id="1.5.1.3" evidence="3"/>
<dbReference type="InterPro" id="IPR012259">
    <property type="entry name" value="DHFR"/>
</dbReference>
<dbReference type="PANTHER" id="PTHR48069:SF3">
    <property type="entry name" value="DIHYDROFOLATE REDUCTASE"/>
    <property type="match status" value="1"/>
</dbReference>
<comment type="pathway">
    <text evidence="1">Cofactor biosynthesis; tetrahydrofolate biosynthesis; 5,6,7,8-tetrahydrofolate from 7,8-dihydrofolate: step 1/1.</text>
</comment>
<dbReference type="EMBL" id="DVHB01000110">
    <property type="protein sequence ID" value="HIR40000.1"/>
    <property type="molecule type" value="Genomic_DNA"/>
</dbReference>
<evidence type="ECO:0000256" key="2">
    <source>
        <dbReference type="ARBA" id="ARBA00009539"/>
    </source>
</evidence>
<evidence type="ECO:0000256" key="1">
    <source>
        <dbReference type="ARBA" id="ARBA00004903"/>
    </source>
</evidence>
<comment type="caution">
    <text evidence="8">The sequence shown here is derived from an EMBL/GenBank/DDBJ whole genome shotgun (WGS) entry which is preliminary data.</text>
</comment>
<dbReference type="GO" id="GO:0046452">
    <property type="term" value="P:dihydrofolate metabolic process"/>
    <property type="evidence" value="ECO:0007669"/>
    <property type="project" value="TreeGrafter"/>
</dbReference>
<dbReference type="AlphaFoldDB" id="A0A9D1AH78"/>
<dbReference type="InterPro" id="IPR001796">
    <property type="entry name" value="DHFR_dom"/>
</dbReference>
<dbReference type="Pfam" id="PF00186">
    <property type="entry name" value="DHFR_1"/>
    <property type="match status" value="1"/>
</dbReference>
<proteinExistence type="inferred from homology"/>
<evidence type="ECO:0000313" key="8">
    <source>
        <dbReference type="EMBL" id="HIR40000.1"/>
    </source>
</evidence>
<sequence>MKAILHADKKWGIGKANGLMFSIPADMKFFKDTTTGNVVIMGSNTLKSFPGGRPLKNRTNIVLWPDGEKRDDCIIVNSLGELFAEIKKYDQSKVFVIGGAMMYKTLLPYCDEVLVTKVDAVGDADAFFEDLDKNPDFELVYASDPIETNGYTIRFTTYKNNAVKSF</sequence>
<dbReference type="GO" id="GO:0046654">
    <property type="term" value="P:tetrahydrofolate biosynthetic process"/>
    <property type="evidence" value="ECO:0007669"/>
    <property type="project" value="InterPro"/>
</dbReference>
<dbReference type="PROSITE" id="PS51330">
    <property type="entry name" value="DHFR_2"/>
    <property type="match status" value="1"/>
</dbReference>
<dbReference type="PANTHER" id="PTHR48069">
    <property type="entry name" value="DIHYDROFOLATE REDUCTASE"/>
    <property type="match status" value="1"/>
</dbReference>
<keyword evidence="4" id="KW-0554">One-carbon metabolism</keyword>
<dbReference type="InterPro" id="IPR024072">
    <property type="entry name" value="DHFR-like_dom_sf"/>
</dbReference>